<evidence type="ECO:0000313" key="2">
    <source>
        <dbReference type="Proteomes" id="UP000266673"/>
    </source>
</evidence>
<gene>
    <name evidence="1" type="ORF">C2G38_2194859</name>
</gene>
<accession>A0A397UXT4</accession>
<comment type="caution">
    <text evidence="1">The sequence shown here is derived from an EMBL/GenBank/DDBJ whole genome shotgun (WGS) entry which is preliminary data.</text>
</comment>
<proteinExistence type="predicted"/>
<dbReference type="EMBL" id="QKWP01000822">
    <property type="protein sequence ID" value="RIB14542.1"/>
    <property type="molecule type" value="Genomic_DNA"/>
</dbReference>
<organism evidence="1 2">
    <name type="scientific">Gigaspora rosea</name>
    <dbReference type="NCBI Taxonomy" id="44941"/>
    <lineage>
        <taxon>Eukaryota</taxon>
        <taxon>Fungi</taxon>
        <taxon>Fungi incertae sedis</taxon>
        <taxon>Mucoromycota</taxon>
        <taxon>Glomeromycotina</taxon>
        <taxon>Glomeromycetes</taxon>
        <taxon>Diversisporales</taxon>
        <taxon>Gigasporaceae</taxon>
        <taxon>Gigaspora</taxon>
    </lineage>
</organism>
<sequence length="161" mass="19040">MPKLQDQKTLCPTPIICYWHVQLYYFKLSTTTIKNLKNQKRNIFTTYSNSETPVQETLNTYSRTNRNLSRNSRLIFPEAPNDKQIPEVLKFILKVFPQEVCSVKPQQNRTTSNKVLDIYYSSKNFTNLMPSHEHMSEYELNKLHNGYLKDFNDLLPKSWKG</sequence>
<keyword evidence="2" id="KW-1185">Reference proteome</keyword>
<protein>
    <submittedName>
        <fullName evidence="1">Uncharacterized protein</fullName>
    </submittedName>
</protein>
<dbReference type="AlphaFoldDB" id="A0A397UXT4"/>
<evidence type="ECO:0000313" key="1">
    <source>
        <dbReference type="EMBL" id="RIB14542.1"/>
    </source>
</evidence>
<dbReference type="Proteomes" id="UP000266673">
    <property type="component" value="Unassembled WGS sequence"/>
</dbReference>
<reference evidence="1 2" key="1">
    <citation type="submission" date="2018-06" db="EMBL/GenBank/DDBJ databases">
        <title>Comparative genomics reveals the genomic features of Rhizophagus irregularis, R. cerebriforme, R. diaphanum and Gigaspora rosea, and their symbiotic lifestyle signature.</title>
        <authorList>
            <person name="Morin E."/>
            <person name="San Clemente H."/>
            <person name="Chen E.C.H."/>
            <person name="De La Providencia I."/>
            <person name="Hainaut M."/>
            <person name="Kuo A."/>
            <person name="Kohler A."/>
            <person name="Murat C."/>
            <person name="Tang N."/>
            <person name="Roy S."/>
            <person name="Loubradou J."/>
            <person name="Henrissat B."/>
            <person name="Grigoriev I.V."/>
            <person name="Corradi N."/>
            <person name="Roux C."/>
            <person name="Martin F.M."/>
        </authorList>
    </citation>
    <scope>NUCLEOTIDE SEQUENCE [LARGE SCALE GENOMIC DNA]</scope>
    <source>
        <strain evidence="1 2">DAOM 194757</strain>
    </source>
</reference>
<name>A0A397UXT4_9GLOM</name>